<evidence type="ECO:0000256" key="1">
    <source>
        <dbReference type="ARBA" id="ARBA00022490"/>
    </source>
</evidence>
<dbReference type="SUPFAM" id="SSF53098">
    <property type="entry name" value="Ribonuclease H-like"/>
    <property type="match status" value="1"/>
</dbReference>
<dbReference type="InterPro" id="IPR006292">
    <property type="entry name" value="RNase_D"/>
</dbReference>
<comment type="similarity">
    <text evidence="6">Belongs to the RNase D family.</text>
</comment>
<dbReference type="InterPro" id="IPR044876">
    <property type="entry name" value="HRDC_dom_sf"/>
</dbReference>
<dbReference type="PANTHER" id="PTHR47649:SF1">
    <property type="entry name" value="RIBONUCLEASE D"/>
    <property type="match status" value="1"/>
</dbReference>
<name>A0AAC9VMS8_9ENTR</name>
<keyword evidence="3 6" id="KW-0540">Nuclease</keyword>
<dbReference type="SUPFAM" id="SSF47819">
    <property type="entry name" value="HRDC-like"/>
    <property type="match status" value="2"/>
</dbReference>
<dbReference type="PANTHER" id="PTHR47649">
    <property type="entry name" value="RIBONUCLEASE D"/>
    <property type="match status" value="1"/>
</dbReference>
<comment type="catalytic activity">
    <reaction evidence="6">
        <text>Exonucleolytic cleavage that removes extra residues from the 3'-terminus of tRNA to produce 5'-mononucleotides.</text>
        <dbReference type="EC" id="3.1.13.5"/>
    </reaction>
</comment>
<keyword evidence="4 6" id="KW-0378">Hydrolase</keyword>
<dbReference type="EC" id="3.1.13.5" evidence="6"/>
<comment type="subcellular location">
    <subcellularLocation>
        <location evidence="6">Cytoplasm</location>
    </subcellularLocation>
</comment>
<organism evidence="8 9">
    <name type="scientific">Candidatus Williamhamiltonella defendens</name>
    <dbReference type="NCBI Taxonomy" id="138072"/>
    <lineage>
        <taxon>Bacteria</taxon>
        <taxon>Pseudomonadati</taxon>
        <taxon>Pseudomonadota</taxon>
        <taxon>Gammaproteobacteria</taxon>
        <taxon>Enterobacterales</taxon>
        <taxon>Enterobacteriaceae</taxon>
        <taxon>aphid secondary symbionts</taxon>
        <taxon>Candidatus Williamhamiltonella</taxon>
    </lineage>
</organism>
<keyword evidence="1 6" id="KW-0963">Cytoplasm</keyword>
<evidence type="ECO:0000313" key="9">
    <source>
        <dbReference type="Proteomes" id="UP000792865"/>
    </source>
</evidence>
<dbReference type="GO" id="GO:0008408">
    <property type="term" value="F:3'-5' exonuclease activity"/>
    <property type="evidence" value="ECO:0007669"/>
    <property type="project" value="InterPro"/>
</dbReference>
<protein>
    <recommendedName>
        <fullName evidence="6">Ribonuclease D</fullName>
        <shortName evidence="6">RNase D</shortName>
        <ecNumber evidence="6">3.1.13.5</ecNumber>
    </recommendedName>
</protein>
<dbReference type="GO" id="GO:0003676">
    <property type="term" value="F:nucleic acid binding"/>
    <property type="evidence" value="ECO:0007669"/>
    <property type="project" value="InterPro"/>
</dbReference>
<evidence type="ECO:0000313" key="8">
    <source>
        <dbReference type="EMBL" id="ASV33737.1"/>
    </source>
</evidence>
<comment type="function">
    <text evidence="6">Exonuclease involved in the 3' processing of various precursor tRNAs. Initiates hydrolysis at the 3'-terminus of an RNA molecule and releases 5'-mononucleotides.</text>
</comment>
<proteinExistence type="inferred from homology"/>
<dbReference type="SMART" id="SM00474">
    <property type="entry name" value="35EXOc"/>
    <property type="match status" value="1"/>
</dbReference>
<dbReference type="GO" id="GO:0042780">
    <property type="term" value="P:tRNA 3'-end processing"/>
    <property type="evidence" value="ECO:0007669"/>
    <property type="project" value="UniProtKB-UniRule"/>
</dbReference>
<dbReference type="SMART" id="SM00341">
    <property type="entry name" value="HRDC"/>
    <property type="match status" value="1"/>
</dbReference>
<dbReference type="InterPro" id="IPR048579">
    <property type="entry name" value="RNAseD_HRDC_C"/>
</dbReference>
<dbReference type="Proteomes" id="UP000792865">
    <property type="component" value="Chromosome"/>
</dbReference>
<dbReference type="Pfam" id="PF01612">
    <property type="entry name" value="DNA_pol_A_exo1"/>
    <property type="match status" value="1"/>
</dbReference>
<dbReference type="GO" id="GO:0000166">
    <property type="term" value="F:nucleotide binding"/>
    <property type="evidence" value="ECO:0007669"/>
    <property type="project" value="InterPro"/>
</dbReference>
<dbReference type="Gene3D" id="3.30.420.10">
    <property type="entry name" value="Ribonuclease H-like superfamily/Ribonuclease H"/>
    <property type="match status" value="1"/>
</dbReference>
<keyword evidence="2 6" id="KW-0819">tRNA processing</keyword>
<dbReference type="InterPro" id="IPR010997">
    <property type="entry name" value="HRDC-like_sf"/>
</dbReference>
<evidence type="ECO:0000256" key="2">
    <source>
        <dbReference type="ARBA" id="ARBA00022694"/>
    </source>
</evidence>
<dbReference type="AlphaFoldDB" id="A0AAC9VMS8"/>
<sequence>MTNKKLIESHILNYRLITTNEDLHHICELAVLCKAVALDTEFVRTKTYYAELGLIQLYDGHRLSLIDPFLITEWAPFYCLLKNKKIVKFLHSAGEDIEIFFHFFKTLPEPLIDSQILAAFTGRPVSCGFSILVKEFQGIVLNKAESRTDWLARPLSQKQCDYAAEDVLYLLPLANALMKKIETSGWMEAVKEECELLSQRRSQIQDPEMAYRDIGNASQLNPGQLICLKKLASWRLVYAREKNIAINFVIQESYLWKVARYQPTSLSELFHLGLDRRTIRQHGLTLLRLVTESQKTKEDPSLVIAYLNHKPVYKKIFKEIKDLIQSIGALIGLSHELIGSRKHINQLLNWHFGLTPREKMPLLLTGWRARALSLELTKILERNPVIFEG</sequence>
<evidence type="ECO:0000259" key="7">
    <source>
        <dbReference type="PROSITE" id="PS50967"/>
    </source>
</evidence>
<dbReference type="NCBIfam" id="TIGR01388">
    <property type="entry name" value="rnd"/>
    <property type="match status" value="1"/>
</dbReference>
<dbReference type="EMBL" id="CP022932">
    <property type="protein sequence ID" value="ASV33737.1"/>
    <property type="molecule type" value="Genomic_DNA"/>
</dbReference>
<comment type="cofactor">
    <cofactor evidence="6">
        <name>a divalent metal cation</name>
        <dbReference type="ChEBI" id="CHEBI:60240"/>
    </cofactor>
</comment>
<dbReference type="InterPro" id="IPR051086">
    <property type="entry name" value="RNase_D-like"/>
</dbReference>
<dbReference type="Gene3D" id="1.10.150.80">
    <property type="entry name" value="HRDC domain"/>
    <property type="match status" value="2"/>
</dbReference>
<dbReference type="GO" id="GO:0033890">
    <property type="term" value="F:ribonuclease D activity"/>
    <property type="evidence" value="ECO:0007669"/>
    <property type="project" value="UniProtKB-UniRule"/>
</dbReference>
<evidence type="ECO:0000256" key="6">
    <source>
        <dbReference type="HAMAP-Rule" id="MF_01899"/>
    </source>
</evidence>
<feature type="domain" description="HRDC" evidence="7">
    <location>
        <begin position="221"/>
        <end position="300"/>
    </location>
</feature>
<dbReference type="InterPro" id="IPR036397">
    <property type="entry name" value="RNaseH_sf"/>
</dbReference>
<dbReference type="CDD" id="cd06142">
    <property type="entry name" value="RNaseD_exo"/>
    <property type="match status" value="1"/>
</dbReference>
<reference evidence="8" key="1">
    <citation type="submission" date="2017-08" db="EMBL/GenBank/DDBJ databases">
        <title>Genome sequence of Candidatus Hamiltonella defensa from Acyrthosiphon pisum strain MI47.</title>
        <authorList>
            <person name="Patel V.A."/>
            <person name="Chevignon G."/>
            <person name="Russell J.A."/>
            <person name="Oliver K.M."/>
        </authorList>
    </citation>
    <scope>NUCLEOTIDE SEQUENCE</scope>
    <source>
        <strain evidence="8">MI47</strain>
    </source>
</reference>
<evidence type="ECO:0000256" key="3">
    <source>
        <dbReference type="ARBA" id="ARBA00022722"/>
    </source>
</evidence>
<dbReference type="Pfam" id="PF00570">
    <property type="entry name" value="HRDC"/>
    <property type="match status" value="1"/>
</dbReference>
<dbReference type="Pfam" id="PF21293">
    <property type="entry name" value="RNAseD_HRDC_C"/>
    <property type="match status" value="1"/>
</dbReference>
<dbReference type="PROSITE" id="PS50967">
    <property type="entry name" value="HRDC"/>
    <property type="match status" value="1"/>
</dbReference>
<evidence type="ECO:0000256" key="4">
    <source>
        <dbReference type="ARBA" id="ARBA00022801"/>
    </source>
</evidence>
<dbReference type="InterPro" id="IPR002562">
    <property type="entry name" value="3'-5'_exonuclease_dom"/>
</dbReference>
<dbReference type="NCBIfam" id="NF008089">
    <property type="entry name" value="PRK10829.1"/>
    <property type="match status" value="1"/>
</dbReference>
<dbReference type="GO" id="GO:0005737">
    <property type="term" value="C:cytoplasm"/>
    <property type="evidence" value="ECO:0007669"/>
    <property type="project" value="UniProtKB-SubCell"/>
</dbReference>
<dbReference type="HAMAP" id="MF_01899">
    <property type="entry name" value="RNase_D"/>
    <property type="match status" value="1"/>
</dbReference>
<evidence type="ECO:0000256" key="5">
    <source>
        <dbReference type="ARBA" id="ARBA00022839"/>
    </source>
</evidence>
<dbReference type="InterPro" id="IPR002121">
    <property type="entry name" value="HRDC_dom"/>
</dbReference>
<accession>A0AAC9VMS8</accession>
<dbReference type="InterPro" id="IPR012337">
    <property type="entry name" value="RNaseH-like_sf"/>
</dbReference>
<gene>
    <name evidence="6" type="primary">rnd</name>
    <name evidence="8" type="ORF">CJJ18_06680</name>
</gene>
<keyword evidence="5 6" id="KW-0269">Exonuclease</keyword>